<dbReference type="RefSeq" id="WP_344966371.1">
    <property type="nucleotide sequence ID" value="NZ_BAABDD010000001.1"/>
</dbReference>
<protein>
    <recommendedName>
        <fullName evidence="1">DUF397 domain-containing protein</fullName>
    </recommendedName>
</protein>
<reference evidence="3" key="1">
    <citation type="journal article" date="2019" name="Int. J. Syst. Evol. Microbiol.">
        <title>The Global Catalogue of Microorganisms (GCM) 10K type strain sequencing project: providing services to taxonomists for standard genome sequencing and annotation.</title>
        <authorList>
            <consortium name="The Broad Institute Genomics Platform"/>
            <consortium name="The Broad Institute Genome Sequencing Center for Infectious Disease"/>
            <person name="Wu L."/>
            <person name="Ma J."/>
        </authorList>
    </citation>
    <scope>NUCLEOTIDE SEQUENCE [LARGE SCALE GENOMIC DNA]</scope>
    <source>
        <strain evidence="3">JCM 17137</strain>
    </source>
</reference>
<proteinExistence type="predicted"/>
<name>A0ABP7EVK8_9ACTN</name>
<comment type="caution">
    <text evidence="2">The sequence shown here is derived from an EMBL/GenBank/DDBJ whole genome shotgun (WGS) entry which is preliminary data.</text>
</comment>
<dbReference type="InterPro" id="IPR007278">
    <property type="entry name" value="DUF397"/>
</dbReference>
<keyword evidence="3" id="KW-1185">Reference proteome</keyword>
<evidence type="ECO:0000313" key="3">
    <source>
        <dbReference type="Proteomes" id="UP001500908"/>
    </source>
</evidence>
<evidence type="ECO:0000259" key="1">
    <source>
        <dbReference type="Pfam" id="PF04149"/>
    </source>
</evidence>
<feature type="domain" description="DUF397" evidence="1">
    <location>
        <begin position="14"/>
        <end position="69"/>
    </location>
</feature>
<accession>A0ABP7EVK8</accession>
<gene>
    <name evidence="2" type="ORF">GCM10022402_02500</name>
</gene>
<dbReference type="Proteomes" id="UP001500908">
    <property type="component" value="Unassembled WGS sequence"/>
</dbReference>
<organism evidence="2 3">
    <name type="scientific">Salinactinospora qingdaonensis</name>
    <dbReference type="NCBI Taxonomy" id="702744"/>
    <lineage>
        <taxon>Bacteria</taxon>
        <taxon>Bacillati</taxon>
        <taxon>Actinomycetota</taxon>
        <taxon>Actinomycetes</taxon>
        <taxon>Streptosporangiales</taxon>
        <taxon>Nocardiopsidaceae</taxon>
        <taxon>Salinactinospora</taxon>
    </lineage>
</organism>
<dbReference type="EMBL" id="BAABDD010000001">
    <property type="protein sequence ID" value="GAA3725341.1"/>
    <property type="molecule type" value="Genomic_DNA"/>
</dbReference>
<sequence length="75" mass="8048">MLAEAEFRARVEGQWQKSSFSGSSGSCVYIAVAEDTVGIVEIDDPAHVDSAAIVLTPLENFRRFLAGAKAGEFDL</sequence>
<evidence type="ECO:0000313" key="2">
    <source>
        <dbReference type="EMBL" id="GAA3725341.1"/>
    </source>
</evidence>
<dbReference type="Pfam" id="PF04149">
    <property type="entry name" value="DUF397"/>
    <property type="match status" value="1"/>
</dbReference>